<comment type="caution">
    <text evidence="2">The sequence shown here is derived from an EMBL/GenBank/DDBJ whole genome shotgun (WGS) entry which is preliminary data.</text>
</comment>
<feature type="region of interest" description="Disordered" evidence="1">
    <location>
        <begin position="24"/>
        <end position="47"/>
    </location>
</feature>
<dbReference type="HOGENOM" id="CLU_3171664_0_0_10"/>
<reference evidence="2 3" key="1">
    <citation type="submission" date="2011-01" db="EMBL/GenBank/DDBJ databases">
        <authorList>
            <person name="Muzny D."/>
            <person name="Qin X."/>
            <person name="Deng J."/>
            <person name="Jiang H."/>
            <person name="Liu Y."/>
            <person name="Qu J."/>
            <person name="Song X.-Z."/>
            <person name="Zhang L."/>
            <person name="Thornton R."/>
            <person name="Coyle M."/>
            <person name="Francisco L."/>
            <person name="Jackson L."/>
            <person name="Javaid M."/>
            <person name="Korchina V."/>
            <person name="Kovar C."/>
            <person name="Mata R."/>
            <person name="Mathew T."/>
            <person name="Ngo R."/>
            <person name="Nguyen L."/>
            <person name="Nguyen N."/>
            <person name="Okwuonu G."/>
            <person name="Ongeri F."/>
            <person name="Pham C."/>
            <person name="Simmons D."/>
            <person name="Wilczek-Boney K."/>
            <person name="Hale W."/>
            <person name="Jakkamsetti A."/>
            <person name="Pham P."/>
            <person name="Ruth R."/>
            <person name="San Lucas F."/>
            <person name="Warren J."/>
            <person name="Zhang J."/>
            <person name="Zhao Z."/>
            <person name="Zhou C."/>
            <person name="Zhu D."/>
            <person name="Lee S."/>
            <person name="Bess C."/>
            <person name="Blankenburg K."/>
            <person name="Forbes L."/>
            <person name="Fu Q."/>
            <person name="Gubbala S."/>
            <person name="Hirani K."/>
            <person name="Jayaseelan J.C."/>
            <person name="Lara F."/>
            <person name="Munidasa M."/>
            <person name="Palculict T."/>
            <person name="Patil S."/>
            <person name="Pu L.-L."/>
            <person name="Saada N."/>
            <person name="Tang L."/>
            <person name="Weissenberger G."/>
            <person name="Zhu Y."/>
            <person name="Hemphill L."/>
            <person name="Shang Y."/>
            <person name="Youmans B."/>
            <person name="Ayvaz T."/>
            <person name="Ross M."/>
            <person name="Santibanez J."/>
            <person name="Aqrawi P."/>
            <person name="Gross S."/>
            <person name="Joshi V."/>
            <person name="Fowler G."/>
            <person name="Nazareth L."/>
            <person name="Reid J."/>
            <person name="Worley K."/>
            <person name="Petrosino J."/>
            <person name="Highlander S."/>
            <person name="Gibbs R."/>
        </authorList>
    </citation>
    <scope>NUCLEOTIDE SEQUENCE [LARGE SCALE GENOMIC DNA]</scope>
    <source>
        <strain evidence="2 3">DSM 16608</strain>
    </source>
</reference>
<dbReference type="EMBL" id="AEWX01000004">
    <property type="protein sequence ID" value="EGC21155.1"/>
    <property type="molecule type" value="Genomic_DNA"/>
</dbReference>
<keyword evidence="3" id="KW-1185">Reference proteome</keyword>
<evidence type="ECO:0000313" key="3">
    <source>
        <dbReference type="Proteomes" id="UP000005697"/>
    </source>
</evidence>
<evidence type="ECO:0000256" key="1">
    <source>
        <dbReference type="SAM" id="MobiDB-lite"/>
    </source>
</evidence>
<organism evidence="2 3">
    <name type="scientific">Prevotella multiformis DSM 16608</name>
    <dbReference type="NCBI Taxonomy" id="888743"/>
    <lineage>
        <taxon>Bacteria</taxon>
        <taxon>Pseudomonadati</taxon>
        <taxon>Bacteroidota</taxon>
        <taxon>Bacteroidia</taxon>
        <taxon>Bacteroidales</taxon>
        <taxon>Prevotellaceae</taxon>
        <taxon>Prevotella</taxon>
    </lineage>
</organism>
<dbReference type="AlphaFoldDB" id="F0F4J7"/>
<sequence>MPFCLYTGSSAFSLRPHNPTCSFRKKAKADRLKGKDPSRTVTGTRPL</sequence>
<proteinExistence type="predicted"/>
<name>F0F4J7_9BACT</name>
<protein>
    <submittedName>
        <fullName evidence="2">Uncharacterized protein</fullName>
    </submittedName>
</protein>
<evidence type="ECO:0000313" key="2">
    <source>
        <dbReference type="EMBL" id="EGC21155.1"/>
    </source>
</evidence>
<accession>F0F4J7</accession>
<feature type="compositionally biased region" description="Basic and acidic residues" evidence="1">
    <location>
        <begin position="29"/>
        <end position="38"/>
    </location>
</feature>
<dbReference type="Proteomes" id="UP000005697">
    <property type="component" value="Unassembled WGS sequence"/>
</dbReference>
<gene>
    <name evidence="2" type="ORF">HMPREF9141_0513</name>
</gene>